<protein>
    <recommendedName>
        <fullName evidence="2">ABC transporter ATPase</fullName>
    </recommendedName>
</protein>
<reference evidence="1" key="1">
    <citation type="journal article" date="2020" name="mSystems">
        <title>Genome- and Community-Level Interaction Insights into Carbon Utilization and Element Cycling Functions of Hydrothermarchaeota in Hydrothermal Sediment.</title>
        <authorList>
            <person name="Zhou Z."/>
            <person name="Liu Y."/>
            <person name="Xu W."/>
            <person name="Pan J."/>
            <person name="Luo Z.H."/>
            <person name="Li M."/>
        </authorList>
    </citation>
    <scope>NUCLEOTIDE SEQUENCE [LARGE SCALE GENOMIC DNA]</scope>
    <source>
        <strain evidence="1">SpSt-143</strain>
    </source>
</reference>
<accession>A0A7V2F596</accession>
<organism evidence="1">
    <name type="scientific">Rhodothermus marinus</name>
    <name type="common">Rhodothermus obamensis</name>
    <dbReference type="NCBI Taxonomy" id="29549"/>
    <lineage>
        <taxon>Bacteria</taxon>
        <taxon>Pseudomonadati</taxon>
        <taxon>Rhodothermota</taxon>
        <taxon>Rhodothermia</taxon>
        <taxon>Rhodothermales</taxon>
        <taxon>Rhodothermaceae</taxon>
        <taxon>Rhodothermus</taxon>
    </lineage>
</organism>
<name>A0A7V2F596_RHOMR</name>
<evidence type="ECO:0000313" key="1">
    <source>
        <dbReference type="EMBL" id="HER95289.1"/>
    </source>
</evidence>
<sequence>MMWFSELPDEARLWIYAAHRTLSQAESQMLLAQLGPFLKAWQAHGLPVRGQADVLHQRFLLLAGHVAEGEISGCSIDASARAVHAAGEALGIQWLSPLWVFYRDPSGQVVHTSRGQFRQRIAAGKVTPETPVFDLSLTTLGALRQHGFEKPAAQSWVARWFTLKPPV</sequence>
<comment type="caution">
    <text evidence="1">The sequence shown here is derived from an EMBL/GenBank/DDBJ whole genome shotgun (WGS) entry which is preliminary data.</text>
</comment>
<proteinExistence type="predicted"/>
<dbReference type="EMBL" id="DSGB01000002">
    <property type="protein sequence ID" value="HER95289.1"/>
    <property type="molecule type" value="Genomic_DNA"/>
</dbReference>
<dbReference type="AlphaFoldDB" id="A0A7V2F596"/>
<evidence type="ECO:0008006" key="2">
    <source>
        <dbReference type="Google" id="ProtNLM"/>
    </source>
</evidence>
<gene>
    <name evidence="1" type="ORF">ENO59_02020</name>
</gene>